<name>A0ABR3ZMF2_9PEZI</name>
<keyword evidence="3" id="KW-1185">Reference proteome</keyword>
<dbReference type="EMBL" id="JAWCUI010000008">
    <property type="protein sequence ID" value="KAL1901018.1"/>
    <property type="molecule type" value="Genomic_DNA"/>
</dbReference>
<sequence>MYFSAAALATALAFAQTAFAGPVPAAGADKVAARQDPHELDFRTFGVSGCHDENQGVYTLELSSNNQCLQFVDPIGSLTVADNKCTLTLYADAGCSVSPVVVPTNVCQNGVWQSYKMTC</sequence>
<evidence type="ECO:0000313" key="3">
    <source>
        <dbReference type="Proteomes" id="UP001583186"/>
    </source>
</evidence>
<dbReference type="Proteomes" id="UP001583186">
    <property type="component" value="Unassembled WGS sequence"/>
</dbReference>
<evidence type="ECO:0000256" key="1">
    <source>
        <dbReference type="SAM" id="SignalP"/>
    </source>
</evidence>
<reference evidence="2 3" key="1">
    <citation type="journal article" date="2024" name="IMA Fungus">
        <title>IMA Genome - F19 : A genome assembly and annotation guide to empower mycologists, including annotated draft genome sequences of Ceratocystis pirilliformis, Diaporthe australafricana, Fusarium ophioides, Paecilomyces lecythidis, and Sporothrix stenoceras.</title>
        <authorList>
            <person name="Aylward J."/>
            <person name="Wilson A.M."/>
            <person name="Visagie C.M."/>
            <person name="Spraker J."/>
            <person name="Barnes I."/>
            <person name="Buitendag C."/>
            <person name="Ceriani C."/>
            <person name="Del Mar Angel L."/>
            <person name="du Plessis D."/>
            <person name="Fuchs T."/>
            <person name="Gasser K."/>
            <person name="Kramer D."/>
            <person name="Li W."/>
            <person name="Munsamy K."/>
            <person name="Piso A."/>
            <person name="Price J.L."/>
            <person name="Sonnekus B."/>
            <person name="Thomas C."/>
            <person name="van der Nest A."/>
            <person name="van Dijk A."/>
            <person name="van Heerden A."/>
            <person name="van Vuuren N."/>
            <person name="Yilmaz N."/>
            <person name="Duong T.A."/>
            <person name="van der Merwe N.A."/>
            <person name="Wingfield M.J."/>
            <person name="Wingfield B.D."/>
        </authorList>
    </citation>
    <scope>NUCLEOTIDE SEQUENCE [LARGE SCALE GENOMIC DNA]</scope>
    <source>
        <strain evidence="2 3">CMW 5346</strain>
    </source>
</reference>
<feature type="chain" id="PRO_5046734990" evidence="1">
    <location>
        <begin position="21"/>
        <end position="119"/>
    </location>
</feature>
<comment type="caution">
    <text evidence="2">The sequence shown here is derived from an EMBL/GenBank/DDBJ whole genome shotgun (WGS) entry which is preliminary data.</text>
</comment>
<organism evidence="2 3">
    <name type="scientific">Sporothrix stenoceras</name>
    <dbReference type="NCBI Taxonomy" id="5173"/>
    <lineage>
        <taxon>Eukaryota</taxon>
        <taxon>Fungi</taxon>
        <taxon>Dikarya</taxon>
        <taxon>Ascomycota</taxon>
        <taxon>Pezizomycotina</taxon>
        <taxon>Sordariomycetes</taxon>
        <taxon>Sordariomycetidae</taxon>
        <taxon>Ophiostomatales</taxon>
        <taxon>Ophiostomataceae</taxon>
        <taxon>Sporothrix</taxon>
    </lineage>
</organism>
<gene>
    <name evidence="2" type="ORF">Sste5346_002083</name>
</gene>
<evidence type="ECO:0000313" key="2">
    <source>
        <dbReference type="EMBL" id="KAL1901018.1"/>
    </source>
</evidence>
<keyword evidence="1" id="KW-0732">Signal</keyword>
<protein>
    <submittedName>
        <fullName evidence="2">Uncharacterized protein</fullName>
    </submittedName>
</protein>
<proteinExistence type="predicted"/>
<feature type="signal peptide" evidence="1">
    <location>
        <begin position="1"/>
        <end position="20"/>
    </location>
</feature>
<accession>A0ABR3ZMF2</accession>